<dbReference type="GO" id="GO:0004659">
    <property type="term" value="F:prenyltransferase activity"/>
    <property type="evidence" value="ECO:0007669"/>
    <property type="project" value="TreeGrafter"/>
</dbReference>
<reference evidence="9 10" key="3">
    <citation type="journal article" date="2017" name="G3 (Bethesda)">
        <title>Comparative analysis highlights variable genome content of wheat rusts and divergence of the mating loci.</title>
        <authorList>
            <person name="Cuomo C.A."/>
            <person name="Bakkeren G."/>
            <person name="Khalil H.B."/>
            <person name="Panwar V."/>
            <person name="Joly D."/>
            <person name="Linning R."/>
            <person name="Sakthikumar S."/>
            <person name="Song X."/>
            <person name="Adiconis X."/>
            <person name="Fan L."/>
            <person name="Goldberg J.M."/>
            <person name="Levin J.Z."/>
            <person name="Young S."/>
            <person name="Zeng Q."/>
            <person name="Anikster Y."/>
            <person name="Bruce M."/>
            <person name="Wang M."/>
            <person name="Yin C."/>
            <person name="McCallum B."/>
            <person name="Szabo L.J."/>
            <person name="Hulbert S."/>
            <person name="Chen X."/>
            <person name="Fellers J.P."/>
        </authorList>
    </citation>
    <scope>NUCLEOTIDE SEQUENCE</scope>
    <source>
        <strain evidence="10">Isolate 1-1 / race 1 (BBBD)</strain>
        <strain evidence="9">isolate 1-1 / race 1 (BBBD)</strain>
    </source>
</reference>
<dbReference type="PANTHER" id="PTHR12001">
    <property type="entry name" value="GERANYLGERANYL PYROPHOSPHATE SYNTHASE"/>
    <property type="match status" value="1"/>
</dbReference>
<dbReference type="VEuPathDB" id="FungiDB:PTTG_30702"/>
<keyword evidence="6" id="KW-0414">Isoprene biosynthesis</keyword>
<dbReference type="SUPFAM" id="SSF48576">
    <property type="entry name" value="Terpenoid synthases"/>
    <property type="match status" value="1"/>
</dbReference>
<comment type="similarity">
    <text evidence="2">Belongs to the FPP/GGPP synthase family.</text>
</comment>
<dbReference type="AlphaFoldDB" id="A0A180FXQ7"/>
<evidence type="ECO:0000256" key="4">
    <source>
        <dbReference type="ARBA" id="ARBA00022723"/>
    </source>
</evidence>
<reference evidence="8" key="1">
    <citation type="submission" date="2009-11" db="EMBL/GenBank/DDBJ databases">
        <authorList>
            <consortium name="The Broad Institute Genome Sequencing Platform"/>
            <person name="Ward D."/>
            <person name="Feldgarden M."/>
            <person name="Earl A."/>
            <person name="Young S.K."/>
            <person name="Zeng Q."/>
            <person name="Koehrsen M."/>
            <person name="Alvarado L."/>
            <person name="Berlin A."/>
            <person name="Bochicchio J."/>
            <person name="Borenstein D."/>
            <person name="Chapman S.B."/>
            <person name="Chen Z."/>
            <person name="Engels R."/>
            <person name="Freedman E."/>
            <person name="Gellesch M."/>
            <person name="Goldberg J."/>
            <person name="Griggs A."/>
            <person name="Gujja S."/>
            <person name="Heilman E."/>
            <person name="Heiman D."/>
            <person name="Hepburn T."/>
            <person name="Howarth C."/>
            <person name="Jen D."/>
            <person name="Larson L."/>
            <person name="Lewis B."/>
            <person name="Mehta T."/>
            <person name="Park D."/>
            <person name="Pearson M."/>
            <person name="Roberts A."/>
            <person name="Saif S."/>
            <person name="Shea T."/>
            <person name="Shenoy N."/>
            <person name="Sisk P."/>
            <person name="Stolte C."/>
            <person name="Sykes S."/>
            <person name="Thomson T."/>
            <person name="Walk T."/>
            <person name="White J."/>
            <person name="Yandava C."/>
            <person name="Izard J."/>
            <person name="Baranova O.V."/>
            <person name="Blanton J.M."/>
            <person name="Tanner A.C."/>
            <person name="Dewhirst F.E."/>
            <person name="Haas B."/>
            <person name="Nusbaum C."/>
            <person name="Birren B."/>
        </authorList>
    </citation>
    <scope>NUCLEOTIDE SEQUENCE [LARGE SCALE GENOMIC DNA]</scope>
    <source>
        <strain evidence="8">1-1 BBBD Race 1</strain>
    </source>
</reference>
<dbReference type="EnsemblFungi" id="PTTG_30702-t43_1">
    <property type="protein sequence ID" value="PTTG_30702-t43_1-p1"/>
    <property type="gene ID" value="PTTG_30702"/>
</dbReference>
<name>A0A180FXQ7_PUCT1</name>
<keyword evidence="5" id="KW-0460">Magnesium</keyword>
<dbReference type="InterPro" id="IPR008949">
    <property type="entry name" value="Isoprenoid_synthase_dom_sf"/>
</dbReference>
<proteinExistence type="inferred from homology"/>
<dbReference type="STRING" id="630390.A0A180FXQ7"/>
<feature type="region of interest" description="Disordered" evidence="7">
    <location>
        <begin position="118"/>
        <end position="153"/>
    </location>
</feature>
<keyword evidence="3" id="KW-0808">Transferase</keyword>
<evidence type="ECO:0000313" key="8">
    <source>
        <dbReference type="EMBL" id="OAV85207.1"/>
    </source>
</evidence>
<evidence type="ECO:0000256" key="3">
    <source>
        <dbReference type="ARBA" id="ARBA00022679"/>
    </source>
</evidence>
<evidence type="ECO:0000313" key="9">
    <source>
        <dbReference type="EnsemblFungi" id="PTTG_30702-t43_1-p1"/>
    </source>
</evidence>
<dbReference type="Proteomes" id="UP000005240">
    <property type="component" value="Unassembled WGS sequence"/>
</dbReference>
<dbReference type="OrthoDB" id="9927103at2759"/>
<keyword evidence="10" id="KW-1185">Reference proteome</keyword>
<reference evidence="9" key="4">
    <citation type="submission" date="2025-05" db="UniProtKB">
        <authorList>
            <consortium name="EnsemblFungi"/>
        </authorList>
    </citation>
    <scope>IDENTIFICATION</scope>
    <source>
        <strain evidence="9">isolate 1-1 / race 1 (BBBD)</strain>
    </source>
</reference>
<evidence type="ECO:0000256" key="6">
    <source>
        <dbReference type="ARBA" id="ARBA00023229"/>
    </source>
</evidence>
<accession>A0A180FXQ7</accession>
<feature type="compositionally biased region" description="Polar residues" evidence="7">
    <location>
        <begin position="127"/>
        <end position="141"/>
    </location>
</feature>
<evidence type="ECO:0000256" key="5">
    <source>
        <dbReference type="ARBA" id="ARBA00022842"/>
    </source>
</evidence>
<dbReference type="GO" id="GO:1990234">
    <property type="term" value="C:transferase complex"/>
    <property type="evidence" value="ECO:0007669"/>
    <property type="project" value="TreeGrafter"/>
</dbReference>
<sequence>MQTLALLQTGLGQLRQEIWALVGSDLQQLNSMATDFLASLQQGKHLRPLIVLSIAQASAPSASRCRPSPVAATTTIIIVIASQSWPILPTQRRLAQIAELIPISLLWVDVINQAESRRGDPLRPAQVGQQAHRSPATSYSQEPRAPSRDELGP</sequence>
<gene>
    <name evidence="8" type="ORF">PTTG_30702</name>
</gene>
<keyword evidence="4" id="KW-0479">Metal-binding</keyword>
<evidence type="ECO:0000256" key="7">
    <source>
        <dbReference type="SAM" id="MobiDB-lite"/>
    </source>
</evidence>
<dbReference type="GO" id="GO:0046872">
    <property type="term" value="F:metal ion binding"/>
    <property type="evidence" value="ECO:0007669"/>
    <property type="project" value="UniProtKB-KW"/>
</dbReference>
<dbReference type="PANTHER" id="PTHR12001:SF69">
    <property type="entry name" value="ALL TRANS-POLYPRENYL-DIPHOSPHATE SYNTHASE PDSS1"/>
    <property type="match status" value="1"/>
</dbReference>
<organism evidence="8">
    <name type="scientific">Puccinia triticina (isolate 1-1 / race 1 (BBBD))</name>
    <name type="common">Brown leaf rust fungus</name>
    <dbReference type="NCBI Taxonomy" id="630390"/>
    <lineage>
        <taxon>Eukaryota</taxon>
        <taxon>Fungi</taxon>
        <taxon>Dikarya</taxon>
        <taxon>Basidiomycota</taxon>
        <taxon>Pucciniomycotina</taxon>
        <taxon>Pucciniomycetes</taxon>
        <taxon>Pucciniales</taxon>
        <taxon>Pucciniaceae</taxon>
        <taxon>Puccinia</taxon>
    </lineage>
</organism>
<reference evidence="8" key="2">
    <citation type="submission" date="2016-05" db="EMBL/GenBank/DDBJ databases">
        <title>Comparative analysis highlights variable genome content of wheat rusts and divergence of the mating loci.</title>
        <authorList>
            <person name="Cuomo C.A."/>
            <person name="Bakkeren G."/>
            <person name="Szabo L."/>
            <person name="Khalil H."/>
            <person name="Joly D."/>
            <person name="Goldberg J."/>
            <person name="Young S."/>
            <person name="Zeng Q."/>
            <person name="Fellers J."/>
        </authorList>
    </citation>
    <scope>NUCLEOTIDE SEQUENCE [LARGE SCALE GENOMIC DNA]</scope>
    <source>
        <strain evidence="8">1-1 BBBD Race 1</strain>
    </source>
</reference>
<protein>
    <submittedName>
        <fullName evidence="8 9">Uncharacterized protein</fullName>
    </submittedName>
</protein>
<evidence type="ECO:0000256" key="2">
    <source>
        <dbReference type="ARBA" id="ARBA00006706"/>
    </source>
</evidence>
<dbReference type="Gene3D" id="1.10.600.10">
    <property type="entry name" value="Farnesyl Diphosphate Synthase"/>
    <property type="match status" value="1"/>
</dbReference>
<evidence type="ECO:0000256" key="1">
    <source>
        <dbReference type="ARBA" id="ARBA00001946"/>
    </source>
</evidence>
<dbReference type="EMBL" id="ADAS02006006">
    <property type="protein sequence ID" value="OAV85207.1"/>
    <property type="molecule type" value="Genomic_DNA"/>
</dbReference>
<evidence type="ECO:0000313" key="10">
    <source>
        <dbReference type="Proteomes" id="UP000005240"/>
    </source>
</evidence>
<comment type="cofactor">
    <cofactor evidence="1">
        <name>Mg(2+)</name>
        <dbReference type="ChEBI" id="CHEBI:18420"/>
    </cofactor>
</comment>
<dbReference type="GO" id="GO:0008299">
    <property type="term" value="P:isoprenoid biosynthetic process"/>
    <property type="evidence" value="ECO:0007669"/>
    <property type="project" value="UniProtKB-KW"/>
</dbReference>
<dbReference type="GO" id="GO:0006744">
    <property type="term" value="P:ubiquinone biosynthetic process"/>
    <property type="evidence" value="ECO:0007669"/>
    <property type="project" value="TreeGrafter"/>
</dbReference>